<feature type="transmembrane region" description="Helical" evidence="8">
    <location>
        <begin position="313"/>
        <end position="333"/>
    </location>
</feature>
<protein>
    <submittedName>
        <fullName evidence="9">Uncharacterized protein</fullName>
    </submittedName>
</protein>
<evidence type="ECO:0000256" key="7">
    <source>
        <dbReference type="SAM" id="MobiDB-lite"/>
    </source>
</evidence>
<evidence type="ECO:0000256" key="2">
    <source>
        <dbReference type="ARBA" id="ARBA00022737"/>
    </source>
</evidence>
<feature type="region of interest" description="Disordered" evidence="7">
    <location>
        <begin position="392"/>
        <end position="425"/>
    </location>
</feature>
<keyword evidence="1 8" id="KW-0812">Transmembrane</keyword>
<keyword evidence="5 8" id="KW-1133">Transmembrane helix</keyword>
<evidence type="ECO:0000256" key="6">
    <source>
        <dbReference type="ARBA" id="ARBA00023136"/>
    </source>
</evidence>
<evidence type="ECO:0000313" key="9">
    <source>
        <dbReference type="EMBL" id="KAG5641020.1"/>
    </source>
</evidence>
<keyword evidence="3" id="KW-0547">Nucleotide-binding</keyword>
<dbReference type="Proteomes" id="UP000775547">
    <property type="component" value="Unassembled WGS sequence"/>
</dbReference>
<dbReference type="PANTHER" id="PTHR24223">
    <property type="entry name" value="ATP-BINDING CASSETTE SUB-FAMILY C"/>
    <property type="match status" value="1"/>
</dbReference>
<sequence>MPQFQLEVSIALAIAALGSVTTFYLNRTKAGKIKLPTHSGEDFEEETTRRHDSFDLTAPEDFIDGYPIEADAFWEKSKRRKAFMSFLVTAILVIDLNLLGWSIAHDEQVDIVVNSISGAVSLYLVTIAVLSVNAVESHSEYICHLWALTTLAFFCLGSTAILPYSPSVSQYPPGLHHLWLAKTALYTVESALYLTTSHGPRLYFPPDRIYSEKTIQATTNHDEENVAGIKAASIYETLLFAYTTKVVLLGNTASSLETGDLPIVPVDMRATFNYSKMKRGMQEVRLRIGKWSPKPGSGWEMGWRLLRLNLSSMLLLLALASTSAVMAYVPALFLQQFVKYLERDPERKDTSWGWFYVVGLFASNVIVYSIRFRVQLNSILYAKTLVRKDIASSAPPPASTTDKNGDNAPKTEGESDSENKDDKGDFSSKAQIMTLMTTDVDRVSQVAWHIHALIGTR</sequence>
<dbReference type="OrthoDB" id="3042558at2759"/>
<dbReference type="GO" id="GO:0042626">
    <property type="term" value="F:ATPase-coupled transmembrane transporter activity"/>
    <property type="evidence" value="ECO:0007669"/>
    <property type="project" value="TreeGrafter"/>
</dbReference>
<dbReference type="EMBL" id="JABCKV010000413">
    <property type="protein sequence ID" value="KAG5641020.1"/>
    <property type="molecule type" value="Genomic_DNA"/>
</dbReference>
<proteinExistence type="predicted"/>
<dbReference type="AlphaFoldDB" id="A0A9P7G562"/>
<evidence type="ECO:0000256" key="8">
    <source>
        <dbReference type="SAM" id="Phobius"/>
    </source>
</evidence>
<comment type="caution">
    <text evidence="9">The sequence shown here is derived from an EMBL/GenBank/DDBJ whole genome shotgun (WGS) entry which is preliminary data.</text>
</comment>
<dbReference type="PANTHER" id="PTHR24223:SF353">
    <property type="entry name" value="ABC TRANSPORTER ATP-BINDING PROTEIN_PERMEASE VMR1-RELATED"/>
    <property type="match status" value="1"/>
</dbReference>
<evidence type="ECO:0000256" key="4">
    <source>
        <dbReference type="ARBA" id="ARBA00022840"/>
    </source>
</evidence>
<evidence type="ECO:0000256" key="3">
    <source>
        <dbReference type="ARBA" id="ARBA00022741"/>
    </source>
</evidence>
<reference evidence="9" key="2">
    <citation type="submission" date="2021-10" db="EMBL/GenBank/DDBJ databases">
        <title>Phylogenomics reveals ancestral predisposition of the termite-cultivated fungus Termitomyces towards a domesticated lifestyle.</title>
        <authorList>
            <person name="Auxier B."/>
            <person name="Grum-Grzhimaylo A."/>
            <person name="Cardenas M.E."/>
            <person name="Lodge J.D."/>
            <person name="Laessoe T."/>
            <person name="Pedersen O."/>
            <person name="Smith M.E."/>
            <person name="Kuyper T.W."/>
            <person name="Franco-Molano E.A."/>
            <person name="Baroni T.J."/>
            <person name="Aanen D.K."/>
        </authorList>
    </citation>
    <scope>NUCLEOTIDE SEQUENCE</scope>
    <source>
        <strain evidence="9">AP01</strain>
        <tissue evidence="9">Mycelium</tissue>
    </source>
</reference>
<evidence type="ECO:0000256" key="5">
    <source>
        <dbReference type="ARBA" id="ARBA00022989"/>
    </source>
</evidence>
<feature type="transmembrane region" description="Helical" evidence="8">
    <location>
        <begin position="176"/>
        <end position="194"/>
    </location>
</feature>
<keyword evidence="10" id="KW-1185">Reference proteome</keyword>
<keyword evidence="6 8" id="KW-0472">Membrane</keyword>
<evidence type="ECO:0000313" key="10">
    <source>
        <dbReference type="Proteomes" id="UP000775547"/>
    </source>
</evidence>
<dbReference type="Gene3D" id="1.20.1560.10">
    <property type="entry name" value="ABC transporter type 1, transmembrane domain"/>
    <property type="match status" value="1"/>
</dbReference>
<name>A0A9P7G562_9AGAR</name>
<organism evidence="9 10">
    <name type="scientific">Asterophora parasitica</name>
    <dbReference type="NCBI Taxonomy" id="117018"/>
    <lineage>
        <taxon>Eukaryota</taxon>
        <taxon>Fungi</taxon>
        <taxon>Dikarya</taxon>
        <taxon>Basidiomycota</taxon>
        <taxon>Agaricomycotina</taxon>
        <taxon>Agaricomycetes</taxon>
        <taxon>Agaricomycetidae</taxon>
        <taxon>Agaricales</taxon>
        <taxon>Tricholomatineae</taxon>
        <taxon>Lyophyllaceae</taxon>
        <taxon>Asterophora</taxon>
    </lineage>
</organism>
<feature type="transmembrane region" description="Helical" evidence="8">
    <location>
        <begin position="116"/>
        <end position="135"/>
    </location>
</feature>
<keyword evidence="2" id="KW-0677">Repeat</keyword>
<feature type="transmembrane region" description="Helical" evidence="8">
    <location>
        <begin position="353"/>
        <end position="370"/>
    </location>
</feature>
<reference evidence="9" key="1">
    <citation type="submission" date="2020-07" db="EMBL/GenBank/DDBJ databases">
        <authorList>
            <person name="Nieuwenhuis M."/>
            <person name="Van De Peppel L.J.J."/>
        </authorList>
    </citation>
    <scope>NUCLEOTIDE SEQUENCE</scope>
    <source>
        <strain evidence="9">AP01</strain>
        <tissue evidence="9">Mycelium</tissue>
    </source>
</reference>
<accession>A0A9P7G562</accession>
<feature type="compositionally biased region" description="Basic and acidic residues" evidence="7">
    <location>
        <begin position="403"/>
        <end position="425"/>
    </location>
</feature>
<dbReference type="GO" id="GO:0000329">
    <property type="term" value="C:fungal-type vacuole membrane"/>
    <property type="evidence" value="ECO:0007669"/>
    <property type="project" value="TreeGrafter"/>
</dbReference>
<feature type="transmembrane region" description="Helical" evidence="8">
    <location>
        <begin position="6"/>
        <end position="25"/>
    </location>
</feature>
<evidence type="ECO:0000256" key="1">
    <source>
        <dbReference type="ARBA" id="ARBA00022692"/>
    </source>
</evidence>
<dbReference type="InterPro" id="IPR036640">
    <property type="entry name" value="ABC1_TM_sf"/>
</dbReference>
<gene>
    <name evidence="9" type="ORF">DXG03_006373</name>
</gene>
<keyword evidence="4" id="KW-0067">ATP-binding</keyword>
<dbReference type="GO" id="GO:0005524">
    <property type="term" value="F:ATP binding"/>
    <property type="evidence" value="ECO:0007669"/>
    <property type="project" value="UniProtKB-KW"/>
</dbReference>
<feature type="transmembrane region" description="Helical" evidence="8">
    <location>
        <begin position="142"/>
        <end position="164"/>
    </location>
</feature>
<dbReference type="InterPro" id="IPR050173">
    <property type="entry name" value="ABC_transporter_C-like"/>
</dbReference>
<feature type="transmembrane region" description="Helical" evidence="8">
    <location>
        <begin position="83"/>
        <end position="104"/>
    </location>
</feature>